<evidence type="ECO:0000313" key="4">
    <source>
        <dbReference type="Proteomes" id="UP000789833"/>
    </source>
</evidence>
<evidence type="ECO:0000313" key="3">
    <source>
        <dbReference type="EMBL" id="CAG9619707.1"/>
    </source>
</evidence>
<dbReference type="Gene3D" id="3.30.750.140">
    <property type="match status" value="1"/>
</dbReference>
<accession>A0ABM8YIH7</accession>
<protein>
    <recommendedName>
        <fullName evidence="2">Flagellar hook-length control protein-like C-terminal domain-containing protein</fullName>
    </recommendedName>
</protein>
<comment type="caution">
    <text evidence="3">The sequence shown here is derived from an EMBL/GenBank/DDBJ whole genome shotgun (WGS) entry which is preliminary data.</text>
</comment>
<sequence length="399" mass="44893">MNFFVTGNIGTVRSGDTMQSEGKKTETNSFQEASRMFQSLLSANLLSRESGEVDAKSALVFNEASHLPDVMEVMTKEMEELLFLQLSFLNNIQTLANENVENATELLSEDYYSALEDIILMMESITVNSAPIQQNGSIDNQKLIEQYFNLSERVIQLMKNIVGKLEDNSKSDQKLAKETSNLNELMTLIERKLDSQTLVERKPILAQQNTAPNPFHFSTTEAVFVENGSVQLSTLQQPKQATIQWTIDTSTSERAKEQLLQRLEGILGKSNIKFVNGNQTMTIRLNPDHLGTLHIKLQDSPQGLLAKLIVHSKSAASLLESTISNLKQNLALSNVNVDKLEVVFQGQEQRVFQQQNNPNDQPYQSKQSQSQDKKKDEEAKSFEDVFLEELEIKDVGEDT</sequence>
<feature type="domain" description="Flagellar hook-length control protein-like C-terminal" evidence="2">
    <location>
        <begin position="275"/>
        <end position="349"/>
    </location>
</feature>
<dbReference type="CDD" id="cd17470">
    <property type="entry name" value="T3SS_Flik_C"/>
    <property type="match status" value="1"/>
</dbReference>
<feature type="region of interest" description="Disordered" evidence="1">
    <location>
        <begin position="354"/>
        <end position="382"/>
    </location>
</feature>
<keyword evidence="4" id="KW-1185">Reference proteome</keyword>
<dbReference type="Proteomes" id="UP000789833">
    <property type="component" value="Unassembled WGS sequence"/>
</dbReference>
<dbReference type="EMBL" id="CAKJTJ010000002">
    <property type="protein sequence ID" value="CAG9619707.1"/>
    <property type="molecule type" value="Genomic_DNA"/>
</dbReference>
<feature type="compositionally biased region" description="Basic and acidic residues" evidence="1">
    <location>
        <begin position="371"/>
        <end position="382"/>
    </location>
</feature>
<evidence type="ECO:0000259" key="2">
    <source>
        <dbReference type="Pfam" id="PF02120"/>
    </source>
</evidence>
<dbReference type="Pfam" id="PF02120">
    <property type="entry name" value="Flg_hook"/>
    <property type="match status" value="1"/>
</dbReference>
<reference evidence="3 4" key="1">
    <citation type="submission" date="2021-10" db="EMBL/GenBank/DDBJ databases">
        <authorList>
            <person name="Criscuolo A."/>
        </authorList>
    </citation>
    <scope>NUCLEOTIDE SEQUENCE [LARGE SCALE GENOMIC DNA]</scope>
    <source>
        <strain evidence="4">CIP 111883</strain>
    </source>
</reference>
<organism evidence="3 4">
    <name type="scientific">Sutcliffiella rhizosphaerae</name>
    <dbReference type="NCBI Taxonomy" id="2880967"/>
    <lineage>
        <taxon>Bacteria</taxon>
        <taxon>Bacillati</taxon>
        <taxon>Bacillota</taxon>
        <taxon>Bacilli</taxon>
        <taxon>Bacillales</taxon>
        <taxon>Bacillaceae</taxon>
        <taxon>Sutcliffiella</taxon>
    </lineage>
</organism>
<feature type="compositionally biased region" description="Low complexity" evidence="1">
    <location>
        <begin position="354"/>
        <end position="370"/>
    </location>
</feature>
<proteinExistence type="predicted"/>
<dbReference type="InterPro" id="IPR038610">
    <property type="entry name" value="FliK-like_C_sf"/>
</dbReference>
<dbReference type="RefSeq" id="WP_230499646.1">
    <property type="nucleotide sequence ID" value="NZ_CAKJTJ010000002.1"/>
</dbReference>
<name>A0ABM8YIH7_9BACI</name>
<gene>
    <name evidence="3" type="ORF">BACCIP111883_00475</name>
</gene>
<evidence type="ECO:0000256" key="1">
    <source>
        <dbReference type="SAM" id="MobiDB-lite"/>
    </source>
</evidence>
<dbReference type="InterPro" id="IPR021136">
    <property type="entry name" value="Flagellar_hook_control-like_C"/>
</dbReference>